<dbReference type="SUPFAM" id="SSF103473">
    <property type="entry name" value="MFS general substrate transporter"/>
    <property type="match status" value="1"/>
</dbReference>
<dbReference type="GO" id="GO:0005886">
    <property type="term" value="C:plasma membrane"/>
    <property type="evidence" value="ECO:0007669"/>
    <property type="project" value="UniProtKB-SubCell"/>
</dbReference>
<dbReference type="InterPro" id="IPR020846">
    <property type="entry name" value="MFS_dom"/>
</dbReference>
<evidence type="ECO:0000256" key="6">
    <source>
        <dbReference type="SAM" id="MobiDB-lite"/>
    </source>
</evidence>
<accession>A0A543NID0</accession>
<dbReference type="PRINTS" id="PR01036">
    <property type="entry name" value="TCRTETB"/>
</dbReference>
<evidence type="ECO:0000256" key="1">
    <source>
        <dbReference type="ARBA" id="ARBA00004651"/>
    </source>
</evidence>
<evidence type="ECO:0000256" key="2">
    <source>
        <dbReference type="ARBA" id="ARBA00022448"/>
    </source>
</evidence>
<evidence type="ECO:0000313" key="9">
    <source>
        <dbReference type="EMBL" id="TQN31593.1"/>
    </source>
</evidence>
<feature type="domain" description="Major facilitator superfamily (MFS) profile" evidence="8">
    <location>
        <begin position="12"/>
        <end position="468"/>
    </location>
</feature>
<feature type="compositionally biased region" description="Basic and acidic residues" evidence="6">
    <location>
        <begin position="491"/>
        <end position="501"/>
    </location>
</feature>
<proteinExistence type="predicted"/>
<evidence type="ECO:0000256" key="7">
    <source>
        <dbReference type="SAM" id="Phobius"/>
    </source>
</evidence>
<feature type="transmembrane region" description="Helical" evidence="7">
    <location>
        <begin position="52"/>
        <end position="71"/>
    </location>
</feature>
<organism evidence="9 10">
    <name type="scientific">Haloactinospora alba</name>
    <dbReference type="NCBI Taxonomy" id="405555"/>
    <lineage>
        <taxon>Bacteria</taxon>
        <taxon>Bacillati</taxon>
        <taxon>Actinomycetota</taxon>
        <taxon>Actinomycetes</taxon>
        <taxon>Streptosporangiales</taxon>
        <taxon>Nocardiopsidaceae</taxon>
        <taxon>Haloactinospora</taxon>
    </lineage>
</organism>
<keyword evidence="3 7" id="KW-0812">Transmembrane</keyword>
<keyword evidence="2" id="KW-0813">Transport</keyword>
<evidence type="ECO:0000256" key="3">
    <source>
        <dbReference type="ARBA" id="ARBA00022692"/>
    </source>
</evidence>
<feature type="transmembrane region" description="Helical" evidence="7">
    <location>
        <begin position="172"/>
        <end position="190"/>
    </location>
</feature>
<dbReference type="PANTHER" id="PTHR42718">
    <property type="entry name" value="MAJOR FACILITATOR SUPERFAMILY MULTIDRUG TRANSPORTER MFSC"/>
    <property type="match status" value="1"/>
</dbReference>
<dbReference type="InterPro" id="IPR036259">
    <property type="entry name" value="MFS_trans_sf"/>
</dbReference>
<feature type="transmembrane region" description="Helical" evidence="7">
    <location>
        <begin position="360"/>
        <end position="386"/>
    </location>
</feature>
<keyword evidence="5 7" id="KW-0472">Membrane</keyword>
<feature type="transmembrane region" description="Helical" evidence="7">
    <location>
        <begin position="301"/>
        <end position="324"/>
    </location>
</feature>
<dbReference type="Proteomes" id="UP000317422">
    <property type="component" value="Unassembled WGS sequence"/>
</dbReference>
<dbReference type="Gene3D" id="1.20.1250.20">
    <property type="entry name" value="MFS general substrate transporter like domains"/>
    <property type="match status" value="1"/>
</dbReference>
<feature type="transmembrane region" description="Helical" evidence="7">
    <location>
        <begin position="202"/>
        <end position="221"/>
    </location>
</feature>
<feature type="transmembrane region" description="Helical" evidence="7">
    <location>
        <begin position="141"/>
        <end position="160"/>
    </location>
</feature>
<feature type="transmembrane region" description="Helical" evidence="7">
    <location>
        <begin position="441"/>
        <end position="463"/>
    </location>
</feature>
<comment type="caution">
    <text evidence="9">The sequence shown here is derived from an EMBL/GenBank/DDBJ whole genome shotgun (WGS) entry which is preliminary data.</text>
</comment>
<feature type="transmembrane region" description="Helical" evidence="7">
    <location>
        <begin position="12"/>
        <end position="32"/>
    </location>
</feature>
<feature type="transmembrane region" description="Helical" evidence="7">
    <location>
        <begin position="398"/>
        <end position="421"/>
    </location>
</feature>
<sequence>MLMEPTTREGTVSTQVLLGVLVPAMLLMVIASDMVNLVLPLMGEEFAASEAQLAWVVTGFLLVFSIGIPFYGRIADRVSLRRLFSATLLVYSAGSLVCALAPNLFVVVLGRIVMGAGAGAIPVLSVVAVTRLLPAEKRGTGVGFISAAGGVGTAAGPVVGGGLGELFGWPSLFWLTLVCALVLVPASLRVLPDHAPGSEERFDIAGGVLLGLSAGLVLFGITQGQAAGFDAPSAWGSLLFATAAGLLFLWRSLSTAQPFVPPSLFGSPVYAAAVMVIFVAMFTNLATLVFVPVLVVDVNGLSPGAGSLVMIPGGVALALVSPLAGRVADRAGARPLTIAGLAAIGASTLFLSSVGAGASALLAAVGVLGVGVGIALVLTTVTNAAAGSLPPARVGVGLGILQGSQFLGAGTGPALMGALLAARRGGNEGAANPLYGQEAPAYSDVFLVLTLLVALALVAALWLPPRLRSGPGSTRSEGTPEHNEASPGPERGTEPDGTRQG</sequence>
<name>A0A543NID0_9ACTN</name>
<dbReference type="InterPro" id="IPR011701">
    <property type="entry name" value="MFS"/>
</dbReference>
<reference evidence="9 10" key="1">
    <citation type="submission" date="2019-06" db="EMBL/GenBank/DDBJ databases">
        <title>Sequencing the genomes of 1000 actinobacteria strains.</title>
        <authorList>
            <person name="Klenk H.-P."/>
        </authorList>
    </citation>
    <scope>NUCLEOTIDE SEQUENCE [LARGE SCALE GENOMIC DNA]</scope>
    <source>
        <strain evidence="9 10">DSM 45015</strain>
    </source>
</reference>
<dbReference type="GO" id="GO:0022857">
    <property type="term" value="F:transmembrane transporter activity"/>
    <property type="evidence" value="ECO:0007669"/>
    <property type="project" value="InterPro"/>
</dbReference>
<evidence type="ECO:0000259" key="8">
    <source>
        <dbReference type="PROSITE" id="PS50850"/>
    </source>
</evidence>
<evidence type="ECO:0000256" key="4">
    <source>
        <dbReference type="ARBA" id="ARBA00022989"/>
    </source>
</evidence>
<protein>
    <submittedName>
        <fullName evidence="9">DHA2 family metal-tetracycline-proton antiporter-like MFS transporter/DHA2 family florfenicol/chloramphenicol resistance protein-like MFS transporter</fullName>
    </submittedName>
</protein>
<feature type="transmembrane region" description="Helical" evidence="7">
    <location>
        <begin position="270"/>
        <end position="295"/>
    </location>
</feature>
<keyword evidence="4 7" id="KW-1133">Transmembrane helix</keyword>
<feature type="transmembrane region" description="Helical" evidence="7">
    <location>
        <begin position="336"/>
        <end position="354"/>
    </location>
</feature>
<dbReference type="CDD" id="cd17321">
    <property type="entry name" value="MFS_MMR_MDR_like"/>
    <property type="match status" value="1"/>
</dbReference>
<keyword evidence="10" id="KW-1185">Reference proteome</keyword>
<comment type="subcellular location">
    <subcellularLocation>
        <location evidence="1">Cell membrane</location>
        <topology evidence="1">Multi-pass membrane protein</topology>
    </subcellularLocation>
</comment>
<evidence type="ECO:0000313" key="10">
    <source>
        <dbReference type="Proteomes" id="UP000317422"/>
    </source>
</evidence>
<dbReference type="PANTHER" id="PTHR42718:SF9">
    <property type="entry name" value="MAJOR FACILITATOR SUPERFAMILY MULTIDRUG TRANSPORTER MFSC"/>
    <property type="match status" value="1"/>
</dbReference>
<dbReference type="EMBL" id="VFQC01000001">
    <property type="protein sequence ID" value="TQN31593.1"/>
    <property type="molecule type" value="Genomic_DNA"/>
</dbReference>
<feature type="transmembrane region" description="Helical" evidence="7">
    <location>
        <begin position="108"/>
        <end position="129"/>
    </location>
</feature>
<feature type="transmembrane region" description="Helical" evidence="7">
    <location>
        <begin position="83"/>
        <end position="102"/>
    </location>
</feature>
<feature type="region of interest" description="Disordered" evidence="6">
    <location>
        <begin position="468"/>
        <end position="501"/>
    </location>
</feature>
<gene>
    <name evidence="9" type="ORF">FHX37_1501</name>
</gene>
<dbReference type="Pfam" id="PF07690">
    <property type="entry name" value="MFS_1"/>
    <property type="match status" value="1"/>
</dbReference>
<dbReference type="Gene3D" id="1.20.1720.10">
    <property type="entry name" value="Multidrug resistance protein D"/>
    <property type="match status" value="1"/>
</dbReference>
<dbReference type="AlphaFoldDB" id="A0A543NID0"/>
<evidence type="ECO:0000256" key="5">
    <source>
        <dbReference type="ARBA" id="ARBA00023136"/>
    </source>
</evidence>
<dbReference type="PROSITE" id="PS50850">
    <property type="entry name" value="MFS"/>
    <property type="match status" value="1"/>
</dbReference>